<feature type="transmembrane region" description="Helical" evidence="1">
    <location>
        <begin position="347"/>
        <end position="364"/>
    </location>
</feature>
<keyword evidence="3" id="KW-1185">Reference proteome</keyword>
<dbReference type="PROSITE" id="PS51257">
    <property type="entry name" value="PROKAR_LIPOPROTEIN"/>
    <property type="match status" value="1"/>
</dbReference>
<evidence type="ECO:0000313" key="2">
    <source>
        <dbReference type="EMBL" id="MEQ2579434.1"/>
    </source>
</evidence>
<feature type="transmembrane region" description="Helical" evidence="1">
    <location>
        <begin position="376"/>
        <end position="394"/>
    </location>
</feature>
<proteinExistence type="predicted"/>
<comment type="caution">
    <text evidence="2">The sequence shown here is derived from an EMBL/GenBank/DDBJ whole genome shotgun (WGS) entry which is preliminary data.</text>
</comment>
<feature type="transmembrane region" description="Helical" evidence="1">
    <location>
        <begin position="91"/>
        <end position="110"/>
    </location>
</feature>
<feature type="transmembrane region" description="Helical" evidence="1">
    <location>
        <begin position="298"/>
        <end position="314"/>
    </location>
</feature>
<feature type="transmembrane region" description="Helical" evidence="1">
    <location>
        <begin position="61"/>
        <end position="79"/>
    </location>
</feature>
<feature type="transmembrane region" description="Helical" evidence="1">
    <location>
        <begin position="163"/>
        <end position="184"/>
    </location>
</feature>
<feature type="transmembrane region" description="Helical" evidence="1">
    <location>
        <begin position="575"/>
        <end position="595"/>
    </location>
</feature>
<keyword evidence="1" id="KW-0472">Membrane</keyword>
<evidence type="ECO:0000256" key="1">
    <source>
        <dbReference type="SAM" id="Phobius"/>
    </source>
</evidence>
<dbReference type="Pfam" id="PF19484">
    <property type="entry name" value="DUF6020"/>
    <property type="match status" value="1"/>
</dbReference>
<gene>
    <name evidence="2" type="ORF">WMO62_11430</name>
</gene>
<dbReference type="EMBL" id="JBBMFC010000020">
    <property type="protein sequence ID" value="MEQ2579434.1"/>
    <property type="molecule type" value="Genomic_DNA"/>
</dbReference>
<dbReference type="RefSeq" id="WP_349144723.1">
    <property type="nucleotide sequence ID" value="NZ_JBBMFC010000020.1"/>
</dbReference>
<name>A0ABV1I486_9FIRM</name>
<accession>A0ABV1I486</accession>
<evidence type="ECO:0000313" key="3">
    <source>
        <dbReference type="Proteomes" id="UP001470288"/>
    </source>
</evidence>
<feature type="transmembrane region" description="Helical" evidence="1">
    <location>
        <begin position="122"/>
        <end position="142"/>
    </location>
</feature>
<feature type="transmembrane region" description="Helical" evidence="1">
    <location>
        <begin position="601"/>
        <end position="617"/>
    </location>
</feature>
<feature type="transmembrane region" description="Helical" evidence="1">
    <location>
        <begin position="270"/>
        <end position="286"/>
    </location>
</feature>
<feature type="transmembrane region" description="Helical" evidence="1">
    <location>
        <begin position="241"/>
        <end position="263"/>
    </location>
</feature>
<protein>
    <submittedName>
        <fullName evidence="2">DUF6020 family protein</fullName>
    </submittedName>
</protein>
<reference evidence="2 3" key="1">
    <citation type="submission" date="2024-03" db="EMBL/GenBank/DDBJ databases">
        <title>Human intestinal bacterial collection.</title>
        <authorList>
            <person name="Pauvert C."/>
            <person name="Hitch T.C.A."/>
            <person name="Clavel T."/>
        </authorList>
    </citation>
    <scope>NUCLEOTIDE SEQUENCE [LARGE SCALE GENOMIC DNA]</scope>
    <source>
        <strain evidence="2 3">CLA-AA-H78B</strain>
    </source>
</reference>
<keyword evidence="1" id="KW-1133">Transmembrane helix</keyword>
<feature type="transmembrane region" description="Helical" evidence="1">
    <location>
        <begin position="549"/>
        <end position="568"/>
    </location>
</feature>
<sequence>MRKENLNSVINWICAALACFALMVSMNADLSGISAEAAGGGLWTLLAANIKKLEYILPTFSYRDAFFALMILFFFYKVPCRWPEHVPRLSCRIPAVLTAFFLVFGYSFRYTNSWDLIFMDSFHLLISGVVFAGYYVLAVRLFQMVIRYLCKKAQESNTSCGKWTTLLFETHAFAGPLLVIMIFWSPYILAKFPGASMPETLAEMRQFYWGTINNYYPPLHTIMLSLIMQLGNLLGSYTLGFFLNLVLQLAMLLSAFSYGFLLMKRWKTPYLFRYLALGIICMTQFFPMESTVVEKDIPYTACVVFLMLLLAELVRTIKDSEPLSKKQIAGLILVCLGTAGFRNEGIYLALVSAVAAIAYGWSVIGKENLKKWKSILVAFLIPVVLILGYQKVLLPACGVEDNGPKEALSIPFQQTARYVRDYGTEVTAEEAEIIGKVLDYENLAELYDPITSDPVKYTYHAETTGELLDYFRVWAIQLVKHPANAVEATMNNAYGWFYQEGYTQNYMMTSRIDGQDVRWEINQPTKLAGVRQVMERVAKLLSRVPVLNWFENAGMVSMMLILLVAVWIGAGRKRYLVAVSPLIVAVLVCIAGPTFNYQMRYIMPVMFSVPFLAGLFVQSMREL</sequence>
<feature type="transmembrane region" description="Helical" evidence="1">
    <location>
        <begin position="326"/>
        <end position="341"/>
    </location>
</feature>
<dbReference type="InterPro" id="IPR046062">
    <property type="entry name" value="DUF6020"/>
</dbReference>
<organism evidence="2 3">
    <name type="scientific">Hominiventricola aquisgranensis</name>
    <dbReference type="NCBI Taxonomy" id="3133164"/>
    <lineage>
        <taxon>Bacteria</taxon>
        <taxon>Bacillati</taxon>
        <taxon>Bacillota</taxon>
        <taxon>Clostridia</taxon>
        <taxon>Lachnospirales</taxon>
        <taxon>Lachnospiraceae</taxon>
        <taxon>Hominiventricola</taxon>
    </lineage>
</organism>
<dbReference type="Proteomes" id="UP001470288">
    <property type="component" value="Unassembled WGS sequence"/>
</dbReference>
<keyword evidence="1" id="KW-0812">Transmembrane</keyword>